<dbReference type="EMBL" id="JAXIVU010000001">
    <property type="protein sequence ID" value="MDY7218055.1"/>
    <property type="molecule type" value="Genomic_DNA"/>
</dbReference>
<accession>A0ABU5GNZ7</accession>
<evidence type="ECO:0000313" key="2">
    <source>
        <dbReference type="Proteomes" id="UP001294570"/>
    </source>
</evidence>
<protein>
    <submittedName>
        <fullName evidence="1">Uncharacterized protein</fullName>
    </submittedName>
</protein>
<dbReference type="Proteomes" id="UP001294570">
    <property type="component" value="Unassembled WGS sequence"/>
</dbReference>
<keyword evidence="2" id="KW-1185">Reference proteome</keyword>
<gene>
    <name evidence="1" type="ORF">TOI97_00440</name>
</gene>
<evidence type="ECO:0000313" key="1">
    <source>
        <dbReference type="EMBL" id="MDY7218055.1"/>
    </source>
</evidence>
<sequence length="60" mass="6479">MKIKKLTFGFIVAGFFLGVSTIAGLPPATTSSVAQVCETLQAQCIMPQNLSVAYFPLQNW</sequence>
<name>A0ABU5GNZ7_9GAMM</name>
<organism evidence="1 2">
    <name type="scientific">Denitrificimonas halotolerans</name>
    <dbReference type="NCBI Taxonomy" id="3098930"/>
    <lineage>
        <taxon>Bacteria</taxon>
        <taxon>Pseudomonadati</taxon>
        <taxon>Pseudomonadota</taxon>
        <taxon>Gammaproteobacteria</taxon>
        <taxon>Pseudomonadales</taxon>
        <taxon>Pseudomonadaceae</taxon>
        <taxon>Denitrificimonas</taxon>
    </lineage>
</organism>
<comment type="caution">
    <text evidence="1">The sequence shown here is derived from an EMBL/GenBank/DDBJ whole genome shotgun (WGS) entry which is preliminary data.</text>
</comment>
<proteinExistence type="predicted"/>
<dbReference type="RefSeq" id="WP_321552161.1">
    <property type="nucleotide sequence ID" value="NZ_JAXIVU010000001.1"/>
</dbReference>
<reference evidence="1 2" key="1">
    <citation type="submission" date="2023-12" db="EMBL/GenBank/DDBJ databases">
        <title>Denitrificimonas halotolerans sp. nov.,a novel species isolated from landfill leachate.</title>
        <authorList>
            <person name="Wang S."/>
        </authorList>
    </citation>
    <scope>NUCLEOTIDE SEQUENCE [LARGE SCALE GENOMIC DNA]</scope>
    <source>
        <strain evidence="1 2">JX-1</strain>
    </source>
</reference>